<organism evidence="1 2">
    <name type="scientific">Kalanchoe fedtschenkoi</name>
    <name type="common">Lavender scallops</name>
    <name type="synonym">South American air plant</name>
    <dbReference type="NCBI Taxonomy" id="63787"/>
    <lineage>
        <taxon>Eukaryota</taxon>
        <taxon>Viridiplantae</taxon>
        <taxon>Streptophyta</taxon>
        <taxon>Embryophyta</taxon>
        <taxon>Tracheophyta</taxon>
        <taxon>Spermatophyta</taxon>
        <taxon>Magnoliopsida</taxon>
        <taxon>eudicotyledons</taxon>
        <taxon>Gunneridae</taxon>
        <taxon>Pentapetalae</taxon>
        <taxon>Saxifragales</taxon>
        <taxon>Crassulaceae</taxon>
        <taxon>Kalanchoe</taxon>
    </lineage>
</organism>
<evidence type="ECO:0000313" key="1">
    <source>
        <dbReference type="EnsemblPlants" id="Kaladp0062s0131.1.v1.1"/>
    </source>
</evidence>
<dbReference type="Proteomes" id="UP000594263">
    <property type="component" value="Unplaced"/>
</dbReference>
<accession>A0A7N0UEE1</accession>
<name>A0A7N0UEE1_KALFE</name>
<proteinExistence type="predicted"/>
<sequence length="153" mass="16116">MASSVNVLRCPNAAAALPSSSGESKGLRRMNVFFQNENISQVSSLQRSDKGCFNKLKFGITRASSGAGEGDTQPFPNGKIVSVEHNNFVGNQSGVESRVDGIGLGTLSAQTVPTATGFPPGDDEFDLDQPSESFASIPEAVEDIRNGKMVVVH</sequence>
<keyword evidence="2" id="KW-1185">Reference proteome</keyword>
<dbReference type="EnsemblPlants" id="Kaladp0062s0131.1.v1.1">
    <property type="protein sequence ID" value="Kaladp0062s0131.1.v1.1"/>
    <property type="gene ID" value="Kaladp0062s0131.v1.1"/>
</dbReference>
<dbReference type="AlphaFoldDB" id="A0A7N0UEE1"/>
<dbReference type="Gramene" id="Kaladp0062s0131.1.v1.1">
    <property type="protein sequence ID" value="Kaladp0062s0131.1.v1.1"/>
    <property type="gene ID" value="Kaladp0062s0131.v1.1"/>
</dbReference>
<protein>
    <submittedName>
        <fullName evidence="1">Uncharacterized protein</fullName>
    </submittedName>
</protein>
<reference evidence="1" key="1">
    <citation type="submission" date="2021-01" db="UniProtKB">
        <authorList>
            <consortium name="EnsemblPlants"/>
        </authorList>
    </citation>
    <scope>IDENTIFICATION</scope>
</reference>
<evidence type="ECO:0000313" key="2">
    <source>
        <dbReference type="Proteomes" id="UP000594263"/>
    </source>
</evidence>